<reference evidence="2" key="1">
    <citation type="submission" date="2020-04" db="EMBL/GenBank/DDBJ databases">
        <authorList>
            <person name="Chiriac C."/>
            <person name="Salcher M."/>
            <person name="Ghai R."/>
            <person name="Kavagutti S V."/>
        </authorList>
    </citation>
    <scope>NUCLEOTIDE SEQUENCE</scope>
</reference>
<organism evidence="2">
    <name type="scientific">uncultured Caudovirales phage</name>
    <dbReference type="NCBI Taxonomy" id="2100421"/>
    <lineage>
        <taxon>Viruses</taxon>
        <taxon>Duplodnaviria</taxon>
        <taxon>Heunggongvirae</taxon>
        <taxon>Uroviricota</taxon>
        <taxon>Caudoviricetes</taxon>
        <taxon>Peduoviridae</taxon>
        <taxon>Maltschvirus</taxon>
        <taxon>Maltschvirus maltsch</taxon>
    </lineage>
</organism>
<sequence>MNTLPKIKPTRNIASSRPRKASSITSEEIDYICAARHEGRTWGQLAAEMGADTDTLVKAVKLAGRTDALAPPQRPPEDDGKWERPCTECGSEERRERHLFRCAKCRRRAERGEL</sequence>
<proteinExistence type="predicted"/>
<feature type="region of interest" description="Disordered" evidence="1">
    <location>
        <begin position="1"/>
        <end position="24"/>
    </location>
</feature>
<evidence type="ECO:0000313" key="2">
    <source>
        <dbReference type="EMBL" id="CAB4159051.1"/>
    </source>
</evidence>
<gene>
    <name evidence="2" type="ORF">UFOVP708_46</name>
</gene>
<protein>
    <submittedName>
        <fullName evidence="2">Uncharacterized protein</fullName>
    </submittedName>
</protein>
<name>A0A6J5NNU3_9CAUD</name>
<dbReference type="EMBL" id="LR796683">
    <property type="protein sequence ID" value="CAB4159051.1"/>
    <property type="molecule type" value="Genomic_DNA"/>
</dbReference>
<accession>A0A6J5NNU3</accession>
<evidence type="ECO:0000256" key="1">
    <source>
        <dbReference type="SAM" id="MobiDB-lite"/>
    </source>
</evidence>